<keyword evidence="3" id="KW-1185">Reference proteome</keyword>
<gene>
    <name evidence="2" type="ORF">PAN31117_00165</name>
</gene>
<evidence type="ECO:0000313" key="2">
    <source>
        <dbReference type="EMBL" id="VVE60209.1"/>
    </source>
</evidence>
<reference evidence="2 3" key="1">
    <citation type="submission" date="2019-08" db="EMBL/GenBank/DDBJ databases">
        <authorList>
            <person name="Peeters C."/>
        </authorList>
    </citation>
    <scope>NUCLEOTIDE SEQUENCE [LARGE SCALE GENOMIC DNA]</scope>
    <source>
        <strain evidence="2 3">LMG 31117</strain>
    </source>
</reference>
<dbReference type="Proteomes" id="UP000383122">
    <property type="component" value="Unassembled WGS sequence"/>
</dbReference>
<proteinExistence type="predicted"/>
<evidence type="ECO:0000256" key="1">
    <source>
        <dbReference type="SAM" id="MobiDB-lite"/>
    </source>
</evidence>
<organism evidence="2 3">
    <name type="scientific">Pandoraea anapnoica</name>
    <dbReference type="NCBI Taxonomy" id="2508301"/>
    <lineage>
        <taxon>Bacteria</taxon>
        <taxon>Pseudomonadati</taxon>
        <taxon>Pseudomonadota</taxon>
        <taxon>Betaproteobacteria</taxon>
        <taxon>Burkholderiales</taxon>
        <taxon>Burkholderiaceae</taxon>
        <taxon>Pandoraea</taxon>
    </lineage>
</organism>
<feature type="compositionally biased region" description="Basic and acidic residues" evidence="1">
    <location>
        <begin position="30"/>
        <end position="42"/>
    </location>
</feature>
<sequence length="58" mass="6348">MPHALHHSPRHFTPHYVSIVIRRPAPADVHAPDVDGLRHEADTPSSPDELSAAGVPER</sequence>
<dbReference type="EMBL" id="CABPSP010000001">
    <property type="protein sequence ID" value="VVE60209.1"/>
    <property type="molecule type" value="Genomic_DNA"/>
</dbReference>
<accession>A0A5E4ZFV4</accession>
<dbReference type="AlphaFoldDB" id="A0A5E4ZFV4"/>
<evidence type="ECO:0000313" key="3">
    <source>
        <dbReference type="Proteomes" id="UP000383122"/>
    </source>
</evidence>
<dbReference type="RefSeq" id="WP_174990741.1">
    <property type="nucleotide sequence ID" value="NZ_CABPSP010000001.1"/>
</dbReference>
<feature type="region of interest" description="Disordered" evidence="1">
    <location>
        <begin position="27"/>
        <end position="58"/>
    </location>
</feature>
<name>A0A5E4ZFV4_9BURK</name>
<protein>
    <submittedName>
        <fullName evidence="2">Uncharacterized protein</fullName>
    </submittedName>
</protein>